<organism evidence="1 2">
    <name type="scientific">Lasiodiplodia theobromae</name>
    <dbReference type="NCBI Taxonomy" id="45133"/>
    <lineage>
        <taxon>Eukaryota</taxon>
        <taxon>Fungi</taxon>
        <taxon>Dikarya</taxon>
        <taxon>Ascomycota</taxon>
        <taxon>Pezizomycotina</taxon>
        <taxon>Dothideomycetes</taxon>
        <taxon>Dothideomycetes incertae sedis</taxon>
        <taxon>Botryosphaeriales</taxon>
        <taxon>Botryosphaeriaceae</taxon>
        <taxon>Lasiodiplodia</taxon>
    </lineage>
</organism>
<proteinExistence type="predicted"/>
<protein>
    <submittedName>
        <fullName evidence="1">Uncharacterized protein</fullName>
    </submittedName>
</protein>
<evidence type="ECO:0000313" key="1">
    <source>
        <dbReference type="EMBL" id="KAF9629205.1"/>
    </source>
</evidence>
<dbReference type="Proteomes" id="UP000627934">
    <property type="component" value="Unassembled WGS sequence"/>
</dbReference>
<sequence>MNNQTCPTAVKGAIHPDWELSNFTSPACSIPVCSNNTAILSSCCSTPTSNFTTFSASDSDQQYAACTLPDAEFANQSAEAAGQDYATCLLRGYATAFRCNYPMGDTGTDGGVGAGSLLDTCPLAYPSWYTLPVKTNRTICGMTADANSTAALQSCGCGQPYAALQGCFEYCQSESKELESCMSGHNDSRSVFCRWTDASGAAASVGVVHGGTKLAFAVGAWLLVSQLL</sequence>
<gene>
    <name evidence="1" type="ORF">BFW01_g10408</name>
</gene>
<comment type="caution">
    <text evidence="1">The sequence shown here is derived from an EMBL/GenBank/DDBJ whole genome shotgun (WGS) entry which is preliminary data.</text>
</comment>
<dbReference type="EMBL" id="MDYX01000024">
    <property type="protein sequence ID" value="KAF9629205.1"/>
    <property type="molecule type" value="Genomic_DNA"/>
</dbReference>
<accession>A0A8H7IP38</accession>
<reference evidence="1" key="1">
    <citation type="submission" date="2016-08" db="EMBL/GenBank/DDBJ databases">
        <authorList>
            <person name="Yan J."/>
        </authorList>
    </citation>
    <scope>NUCLEOTIDE SEQUENCE</scope>
    <source>
        <strain evidence="1">CSS-01s</strain>
    </source>
</reference>
<reference evidence="1" key="2">
    <citation type="journal article" date="2018" name="DNA Res.">
        <title>Comparative genome and transcriptome analyses reveal adaptations to opportunistic infections in woody plant degrading pathogens of Botryosphaeriaceae.</title>
        <authorList>
            <person name="Yan J.Y."/>
            <person name="Zhao W.S."/>
            <person name="Chen Z."/>
            <person name="Xing Q.K."/>
            <person name="Zhang W."/>
            <person name="Chethana K.W.T."/>
            <person name="Xue M.F."/>
            <person name="Xu J.P."/>
            <person name="Phillips A.J.L."/>
            <person name="Wang Y."/>
            <person name="Liu J.H."/>
            <person name="Liu M."/>
            <person name="Zhou Y."/>
            <person name="Jayawardena R.S."/>
            <person name="Manawasinghe I.S."/>
            <person name="Huang J.B."/>
            <person name="Qiao G.H."/>
            <person name="Fu C.Y."/>
            <person name="Guo F.F."/>
            <person name="Dissanayake A.J."/>
            <person name="Peng Y.L."/>
            <person name="Hyde K.D."/>
            <person name="Li X.H."/>
        </authorList>
    </citation>
    <scope>NUCLEOTIDE SEQUENCE</scope>
    <source>
        <strain evidence="1">CSS-01s</strain>
    </source>
</reference>
<dbReference type="AlphaFoldDB" id="A0A8H7IP38"/>
<name>A0A8H7IP38_9PEZI</name>
<evidence type="ECO:0000313" key="2">
    <source>
        <dbReference type="Proteomes" id="UP000627934"/>
    </source>
</evidence>